<dbReference type="PROSITE" id="PS51175">
    <property type="entry name" value="CBM6"/>
    <property type="match status" value="1"/>
</dbReference>
<dbReference type="InterPro" id="IPR006626">
    <property type="entry name" value="PbH1"/>
</dbReference>
<dbReference type="Pfam" id="PF03422">
    <property type="entry name" value="CBM_6"/>
    <property type="match status" value="1"/>
</dbReference>
<keyword evidence="1" id="KW-0732">Signal</keyword>
<dbReference type="NCBIfam" id="NF041518">
    <property type="entry name" value="choice_anch_Q"/>
    <property type="match status" value="1"/>
</dbReference>
<evidence type="ECO:0000259" key="2">
    <source>
        <dbReference type="PROSITE" id="PS51175"/>
    </source>
</evidence>
<organism evidence="3 4">
    <name type="scientific">Paenibacillus shunpengii</name>
    <dbReference type="NCBI Taxonomy" id="2054424"/>
    <lineage>
        <taxon>Bacteria</taxon>
        <taxon>Bacillati</taxon>
        <taxon>Bacillota</taxon>
        <taxon>Bacilli</taxon>
        <taxon>Bacillales</taxon>
        <taxon>Paenibacillaceae</taxon>
        <taxon>Paenibacillus</taxon>
    </lineage>
</organism>
<evidence type="ECO:0000256" key="1">
    <source>
        <dbReference type="SAM" id="SignalP"/>
    </source>
</evidence>
<dbReference type="Proteomes" id="UP001597540">
    <property type="component" value="Unassembled WGS sequence"/>
</dbReference>
<protein>
    <submittedName>
        <fullName evidence="3">Sugar-binding protein</fullName>
    </submittedName>
</protein>
<dbReference type="InterPro" id="IPR008979">
    <property type="entry name" value="Galactose-bd-like_sf"/>
</dbReference>
<dbReference type="RefSeq" id="WP_379261888.1">
    <property type="nucleotide sequence ID" value="NZ_JBHUMJ010000002.1"/>
</dbReference>
<dbReference type="InterPro" id="IPR005084">
    <property type="entry name" value="CBM6"/>
</dbReference>
<reference evidence="4" key="1">
    <citation type="journal article" date="2019" name="Int. J. Syst. Evol. Microbiol.">
        <title>The Global Catalogue of Microorganisms (GCM) 10K type strain sequencing project: providing services to taxonomists for standard genome sequencing and annotation.</title>
        <authorList>
            <consortium name="The Broad Institute Genomics Platform"/>
            <consortium name="The Broad Institute Genome Sequencing Center for Infectious Disease"/>
            <person name="Wu L."/>
            <person name="Ma J."/>
        </authorList>
    </citation>
    <scope>NUCLEOTIDE SEQUENCE [LARGE SCALE GENOMIC DNA]</scope>
    <source>
        <strain evidence="4">KCTC 33849</strain>
    </source>
</reference>
<dbReference type="InterPro" id="IPR012334">
    <property type="entry name" value="Pectin_lyas_fold"/>
</dbReference>
<dbReference type="Gene3D" id="2.60.120.260">
    <property type="entry name" value="Galactose-binding domain-like"/>
    <property type="match status" value="2"/>
</dbReference>
<evidence type="ECO:0000313" key="4">
    <source>
        <dbReference type="Proteomes" id="UP001597540"/>
    </source>
</evidence>
<dbReference type="Gene3D" id="2.160.20.10">
    <property type="entry name" value="Single-stranded right-handed beta-helix, Pectin lyase-like"/>
    <property type="match status" value="1"/>
</dbReference>
<feature type="domain" description="CBM6" evidence="2">
    <location>
        <begin position="153"/>
        <end position="291"/>
    </location>
</feature>
<evidence type="ECO:0000313" key="3">
    <source>
        <dbReference type="EMBL" id="MFD2700848.1"/>
    </source>
</evidence>
<sequence>MKRIVGQILIFALFISSFYSAVPAEKVFADSGSKRYEAEAAILENASVTDAVYVDMSNEASSITWDTVSASVYANYNLNIKYSSSASGIVKLHVNGQEVASFTTGQEGTQENSVWSDLNAIVTLHPGTNVILLTSEGKGGPLVDYLDVTPFTKFIEGESGHGTTHVNHTFGANTAAAPGFSGTGYVIIPGGRTPPAYLLWDNISIAETGSYTLKFRYNNADNGARPVNLKVNDVEVPGFTGASTGAWSNWQLQEIKNVTLNAGTNSIKIEPKLTAAGLTAAMPNIDRIEIHPESIPVIGDQIFRTTTFEADDVDPVIAATPVGANLVTPLLDGKPVDPSSNTAVTLTEENGNRMAQVTIPARSTGTIGFPFHSSWTTPVSMNSYTIEANLMFKDQKANYLFNLVNGSDSLHNPMLVFGMDGKMYARSDNSANGALAARTDWEINTSYKIKMIAHVDTKSYDLYLNDTQIVNNEPMKNENYSSGLKAFYLQVKDGPHEETAVIVDNIKLSGSNEAGSAPVVNPNPGEYYIDFPYIGEPVDYYVSPSGLDTNDGLTPETAFKNIQTAAALTNPGDTVYIMPGTYTASNTSYGSEWLKITRSGAKNKNTGETAYITYKAYDFNNKPKLKLADNVPGIWNMVDIQANYIIIDGLEVEGNNMNISLEQAEANYEHKIAGGSNWAEYAKTNTNGINVKGHHIIVKNSYVHHMAGGGIGGAGDYMWFDHNISHSNSWYSMHATSGMGSINNVSFDDNTADYKIIMSNNIIYDNEAKVKWEKTKGYSDGNGIIFDVDDGYYGKKLAFNNIVYNNGGGGIHIYRSNNVHVINNTIYHNSRSPHLKYPNMDAQSSDNSILINNISIARDEEGEYANLNSGWNNMFANNIYGGNVRFLDQNEQVINPKFVNVSQANGSFDFTLQADSPAIDTGTREIFSKLPRIAEGFGDEVGIDSPFSKDFLGNDRPYAGVGSNNRIDIGAYETEYNNPEYLVDDSIEFKTPIPDEILKAKASKGTPELDGEIDEIWSTTESFQAMKISDPTKAAPMATMRLLWDEHNLYVLAEVEDDNLSVRGANLWEHDSMEFFMDENNGNSTAFQLDDGHYRVNYENLRTGGSRGKGINASSFSSAAKVVDGGYIIEAKLPLTTITGSVGKVIGFDAGASDDNNDDGIRDNATMWSNQRFNSHESTEWYGDVTFVEAGDLPTTPGPAPTPVVEGSMIQLTPTLTGNTAKAELSQELLDDLLKQAESDARGEKNVRIKLNPIANAKSYSQSLPAQMFKEGDGKISLTVQSELGTITLSNDMLKANDLADASSVQIVITATDTSGLKQELKERIGSKPVLDLSVRVDGQLIAWKNNKSPVTVSVDYEPTAEELEKPENIFVWYIDAKGKVVKLPSGKYDTASGKVTFTTSHFSLFAVAY</sequence>
<keyword evidence="4" id="KW-1185">Reference proteome</keyword>
<dbReference type="SUPFAM" id="SSF49344">
    <property type="entry name" value="CBD9-like"/>
    <property type="match status" value="1"/>
</dbReference>
<dbReference type="InterPro" id="IPR059226">
    <property type="entry name" value="Choice_anch_Q_dom"/>
</dbReference>
<feature type="chain" id="PRO_5045655298" evidence="1">
    <location>
        <begin position="22"/>
        <end position="1410"/>
    </location>
</feature>
<proteinExistence type="predicted"/>
<dbReference type="SUPFAM" id="SSF51126">
    <property type="entry name" value="Pectin lyase-like"/>
    <property type="match status" value="1"/>
</dbReference>
<dbReference type="Gene3D" id="2.60.40.1190">
    <property type="match status" value="1"/>
</dbReference>
<comment type="caution">
    <text evidence="3">The sequence shown here is derived from an EMBL/GenBank/DDBJ whole genome shotgun (WGS) entry which is preliminary data.</text>
</comment>
<dbReference type="InterPro" id="IPR010502">
    <property type="entry name" value="Carb-bd_dom_fam9"/>
</dbReference>
<gene>
    <name evidence="3" type="ORF">ACFSVM_10245</name>
</gene>
<feature type="signal peptide" evidence="1">
    <location>
        <begin position="1"/>
        <end position="21"/>
    </location>
</feature>
<dbReference type="Pfam" id="PF06452">
    <property type="entry name" value="CBM9_1"/>
    <property type="match status" value="1"/>
</dbReference>
<name>A0ABW5SM28_9BACL</name>
<dbReference type="SMART" id="SM00710">
    <property type="entry name" value="PbH1"/>
    <property type="match status" value="5"/>
</dbReference>
<dbReference type="SUPFAM" id="SSF49785">
    <property type="entry name" value="Galactose-binding domain-like"/>
    <property type="match status" value="2"/>
</dbReference>
<accession>A0ABW5SM28</accession>
<dbReference type="InterPro" id="IPR011050">
    <property type="entry name" value="Pectin_lyase_fold/virulence"/>
</dbReference>
<dbReference type="EMBL" id="JBHUMJ010000002">
    <property type="protein sequence ID" value="MFD2700848.1"/>
    <property type="molecule type" value="Genomic_DNA"/>
</dbReference>